<dbReference type="PANTHER" id="PTHR11834">
    <property type="entry name" value="TRANSCRIPTIONAL ENHANCER FACTOR TEF RELATED"/>
    <property type="match status" value="1"/>
</dbReference>
<feature type="DNA-binding region" description="TEA" evidence="6">
    <location>
        <begin position="125"/>
        <end position="201"/>
    </location>
</feature>
<feature type="region of interest" description="Disordered" evidence="7">
    <location>
        <begin position="534"/>
        <end position="570"/>
    </location>
</feature>
<dbReference type="GO" id="GO:0005667">
    <property type="term" value="C:transcription regulator complex"/>
    <property type="evidence" value="ECO:0007669"/>
    <property type="project" value="TreeGrafter"/>
</dbReference>
<dbReference type="AlphaFoldDB" id="A0AB34H6R8"/>
<evidence type="ECO:0000256" key="4">
    <source>
        <dbReference type="ARBA" id="ARBA00023163"/>
    </source>
</evidence>
<keyword evidence="3" id="KW-0238">DNA-binding</keyword>
<dbReference type="GO" id="GO:0048568">
    <property type="term" value="P:embryonic organ development"/>
    <property type="evidence" value="ECO:0007669"/>
    <property type="project" value="TreeGrafter"/>
</dbReference>
<dbReference type="InterPro" id="IPR000818">
    <property type="entry name" value="TEA/ATTS_dom"/>
</dbReference>
<dbReference type="Gene3D" id="6.10.20.40">
    <property type="entry name" value="TEA/ATTS domain"/>
    <property type="match status" value="1"/>
</dbReference>
<dbReference type="EMBL" id="JAIQCJ010001784">
    <property type="protein sequence ID" value="KAJ8787568.1"/>
    <property type="molecule type" value="Genomic_DNA"/>
</dbReference>
<dbReference type="FunFam" id="2.70.50.80:FF:000003">
    <property type="entry name" value="Scalloped, isoform D"/>
    <property type="match status" value="1"/>
</dbReference>
<dbReference type="GO" id="GO:0035329">
    <property type="term" value="P:hippo signaling"/>
    <property type="evidence" value="ECO:0007669"/>
    <property type="project" value="InterPro"/>
</dbReference>
<dbReference type="InterPro" id="IPR027253">
    <property type="entry name" value="TEF-5"/>
</dbReference>
<gene>
    <name evidence="9" type="ORF">J1605_022883</name>
</gene>
<evidence type="ECO:0000256" key="5">
    <source>
        <dbReference type="ARBA" id="ARBA00023242"/>
    </source>
</evidence>
<feature type="domain" description="TEA" evidence="8">
    <location>
        <begin position="125"/>
        <end position="201"/>
    </location>
</feature>
<evidence type="ECO:0000256" key="7">
    <source>
        <dbReference type="SAM" id="MobiDB-lite"/>
    </source>
</evidence>
<dbReference type="InterPro" id="IPR038096">
    <property type="entry name" value="TEA/ATTS_sf"/>
</dbReference>
<dbReference type="Pfam" id="PF17725">
    <property type="entry name" value="YBD"/>
    <property type="match status" value="2"/>
</dbReference>
<evidence type="ECO:0000256" key="3">
    <source>
        <dbReference type="ARBA" id="ARBA00023125"/>
    </source>
</evidence>
<evidence type="ECO:0000313" key="10">
    <source>
        <dbReference type="Proteomes" id="UP001159641"/>
    </source>
</evidence>
<dbReference type="Pfam" id="PF01285">
    <property type="entry name" value="TEA"/>
    <property type="match status" value="1"/>
</dbReference>
<keyword evidence="10" id="KW-1185">Reference proteome</keyword>
<dbReference type="Gene3D" id="2.70.50.80">
    <property type="match status" value="1"/>
</dbReference>
<comment type="subcellular location">
    <subcellularLocation>
        <location evidence="1">Nucleus</location>
    </subcellularLocation>
</comment>
<feature type="compositionally biased region" description="Basic and acidic residues" evidence="7">
    <location>
        <begin position="111"/>
        <end position="125"/>
    </location>
</feature>
<dbReference type="PROSITE" id="PS00554">
    <property type="entry name" value="TEA_1"/>
    <property type="match status" value="1"/>
</dbReference>
<keyword evidence="2" id="KW-0805">Transcription regulation</keyword>
<evidence type="ECO:0000256" key="2">
    <source>
        <dbReference type="ARBA" id="ARBA00023015"/>
    </source>
</evidence>
<evidence type="ECO:0000256" key="1">
    <source>
        <dbReference type="ARBA" id="ARBA00004123"/>
    </source>
</evidence>
<dbReference type="GO" id="GO:0000978">
    <property type="term" value="F:RNA polymerase II cis-regulatory region sequence-specific DNA binding"/>
    <property type="evidence" value="ECO:0007669"/>
    <property type="project" value="TreeGrafter"/>
</dbReference>
<organism evidence="9 10">
    <name type="scientific">Eschrichtius robustus</name>
    <name type="common">California gray whale</name>
    <name type="synonym">Eschrichtius gibbosus</name>
    <dbReference type="NCBI Taxonomy" id="9764"/>
    <lineage>
        <taxon>Eukaryota</taxon>
        <taxon>Metazoa</taxon>
        <taxon>Chordata</taxon>
        <taxon>Craniata</taxon>
        <taxon>Vertebrata</taxon>
        <taxon>Euteleostomi</taxon>
        <taxon>Mammalia</taxon>
        <taxon>Eutheria</taxon>
        <taxon>Laurasiatheria</taxon>
        <taxon>Artiodactyla</taxon>
        <taxon>Whippomorpha</taxon>
        <taxon>Cetacea</taxon>
        <taxon>Mysticeti</taxon>
        <taxon>Eschrichtiidae</taxon>
        <taxon>Eschrichtius</taxon>
    </lineage>
</organism>
<feature type="compositionally biased region" description="Polar residues" evidence="7">
    <location>
        <begin position="94"/>
        <end position="109"/>
    </location>
</feature>
<dbReference type="PIRSF" id="PIRSF500720">
    <property type="entry name" value="TEF-5"/>
    <property type="match status" value="1"/>
</dbReference>
<dbReference type="GO" id="GO:0045944">
    <property type="term" value="P:positive regulation of transcription by RNA polymerase II"/>
    <property type="evidence" value="ECO:0007669"/>
    <property type="project" value="InterPro"/>
</dbReference>
<accession>A0AB34H6R8</accession>
<feature type="region of interest" description="Disordered" evidence="7">
    <location>
        <begin position="84"/>
        <end position="128"/>
    </location>
</feature>
<comment type="caution">
    <text evidence="9">The sequence shown here is derived from an EMBL/GenBank/DDBJ whole genome shotgun (WGS) entry which is preliminary data.</text>
</comment>
<keyword evidence="4" id="KW-0804">Transcription</keyword>
<evidence type="ECO:0000259" key="8">
    <source>
        <dbReference type="PROSITE" id="PS51088"/>
    </source>
</evidence>
<sequence length="625" mass="69208">MCVRGTFMKDTVCLTSGVSSHSCLDGIPMLQLGSLAFLEWDEMRRQDSLRVGVKGAVTLGRPEQPVQTPCTDLLLSDVAQAAQWAQAQSPEPRATSTIASNSWNASSSPGEAREDGPEGLDKGLDNDAEGVWSPDIEQSFQEALAIYPPCGRRKIILSDEGKMYGRNELIARYIKLRTGKTRTRKQVSSHIQVLARKKVREYQVGIKVSSHLQVLARRKSREIQSKLKAMNLDQVSKDKALQSMASMSSAQIVSASVLQNKFSPPSPLPQAVFSTSSRFWSSPPLLGQQPGPSQDIKPFAQPAYPVQPPLPPTLSSKFPAQGYEPLAPLPSAAASVPVWQDRTIASSRLRLLEYSAFMEVQRDPDTYSKHLFVHIGQTNPAFSDPPLEAVDVRQIYDKFPEKKGGLKELYEKGPPNAFFLVKFWADLNSTIQEGPGAFYGVSSQYSSADSMTISVSTKVCSFGKQVVEKVETEYARLENGRFVYRIHRSPMCEYMINFIHKLKHLPEKYMMNSVLENFTILQVWRWRGGEGGMGVMGAPQAQGPRSRGGQTHSSEEETEPQKGEGSAQPARPMALCRLTSRIFLPGPQVVTSRDSQETLLVIAFVFEVSTSEHGAQHHVYKLVKD</sequence>
<dbReference type="GO" id="GO:0005634">
    <property type="term" value="C:nucleus"/>
    <property type="evidence" value="ECO:0007669"/>
    <property type="project" value="UniProtKB-SubCell"/>
</dbReference>
<dbReference type="GO" id="GO:0000981">
    <property type="term" value="F:DNA-binding transcription factor activity, RNA polymerase II-specific"/>
    <property type="evidence" value="ECO:0007669"/>
    <property type="project" value="TreeGrafter"/>
</dbReference>
<feature type="compositionally biased region" description="Basic and acidic residues" evidence="7">
    <location>
        <begin position="553"/>
        <end position="562"/>
    </location>
</feature>
<dbReference type="SMART" id="SM00426">
    <property type="entry name" value="TEA"/>
    <property type="match status" value="1"/>
</dbReference>
<name>A0AB34H6R8_ESCRO</name>
<dbReference type="PANTHER" id="PTHR11834:SF7">
    <property type="entry name" value="TRANSCRIPTIONAL ENHANCER FACTOR TEF-5"/>
    <property type="match status" value="1"/>
</dbReference>
<dbReference type="PIRSF" id="PIRSF002603">
    <property type="entry name" value="TEF"/>
    <property type="match status" value="1"/>
</dbReference>
<dbReference type="PROSITE" id="PS51088">
    <property type="entry name" value="TEA_2"/>
    <property type="match status" value="1"/>
</dbReference>
<dbReference type="Proteomes" id="UP001159641">
    <property type="component" value="Unassembled WGS sequence"/>
</dbReference>
<evidence type="ECO:0000313" key="9">
    <source>
        <dbReference type="EMBL" id="KAJ8787568.1"/>
    </source>
</evidence>
<dbReference type="PRINTS" id="PR00065">
    <property type="entry name" value="TEADOMAIN"/>
</dbReference>
<evidence type="ECO:0000256" key="6">
    <source>
        <dbReference type="PROSITE-ProRule" id="PRU00505"/>
    </source>
</evidence>
<reference evidence="9 10" key="1">
    <citation type="submission" date="2022-11" db="EMBL/GenBank/DDBJ databases">
        <title>Whole genome sequence of Eschrichtius robustus ER-17-0199.</title>
        <authorList>
            <person name="Bruniche-Olsen A."/>
            <person name="Black A.N."/>
            <person name="Fields C.J."/>
            <person name="Walden K."/>
            <person name="Dewoody J.A."/>
        </authorList>
    </citation>
    <scope>NUCLEOTIDE SEQUENCE [LARGE SCALE GENOMIC DNA]</scope>
    <source>
        <strain evidence="9">ER-17-0199</strain>
        <tissue evidence="9">Blubber</tissue>
    </source>
</reference>
<protein>
    <recommendedName>
        <fullName evidence="8">TEA domain-containing protein</fullName>
    </recommendedName>
</protein>
<keyword evidence="5" id="KW-0539">Nucleus</keyword>
<dbReference type="InterPro" id="IPR050937">
    <property type="entry name" value="TEC1_TEAD_TF"/>
</dbReference>
<proteinExistence type="predicted"/>
<dbReference type="InterPro" id="IPR016361">
    <property type="entry name" value="TEF_metazoa"/>
</dbReference>
<dbReference type="InterPro" id="IPR041086">
    <property type="entry name" value="YBD"/>
</dbReference>